<accession>A0A2A4J595</accession>
<dbReference type="EMBL" id="NWSH01003313">
    <property type="protein sequence ID" value="PCG66583.1"/>
    <property type="molecule type" value="Genomic_DNA"/>
</dbReference>
<proteinExistence type="predicted"/>
<reference evidence="2" key="1">
    <citation type="submission" date="2017-09" db="EMBL/GenBank/DDBJ databases">
        <title>Contemporary evolution of a Lepidopteran species, Heliothis virescens, in response to modern agricultural practices.</title>
        <authorList>
            <person name="Fritz M.L."/>
            <person name="Deyonke A.M."/>
            <person name="Papanicolaou A."/>
            <person name="Micinski S."/>
            <person name="Westbrook J."/>
            <person name="Gould F."/>
        </authorList>
    </citation>
    <scope>NUCLEOTIDE SEQUENCE [LARGE SCALE GENOMIC DNA]</scope>
    <source>
        <strain evidence="2">HvINT-</strain>
        <tissue evidence="2">Whole body</tissue>
    </source>
</reference>
<organism evidence="2">
    <name type="scientific">Heliothis virescens</name>
    <name type="common">Tobacco budworm moth</name>
    <dbReference type="NCBI Taxonomy" id="7102"/>
    <lineage>
        <taxon>Eukaryota</taxon>
        <taxon>Metazoa</taxon>
        <taxon>Ecdysozoa</taxon>
        <taxon>Arthropoda</taxon>
        <taxon>Hexapoda</taxon>
        <taxon>Insecta</taxon>
        <taxon>Pterygota</taxon>
        <taxon>Neoptera</taxon>
        <taxon>Endopterygota</taxon>
        <taxon>Lepidoptera</taxon>
        <taxon>Glossata</taxon>
        <taxon>Ditrysia</taxon>
        <taxon>Noctuoidea</taxon>
        <taxon>Noctuidae</taxon>
        <taxon>Heliothinae</taxon>
        <taxon>Heliothis</taxon>
    </lineage>
</organism>
<comment type="caution">
    <text evidence="2">The sequence shown here is derived from an EMBL/GenBank/DDBJ whole genome shotgun (WGS) entry which is preliminary data.</text>
</comment>
<protein>
    <submittedName>
        <fullName evidence="2">Uncharacterized protein</fullName>
    </submittedName>
</protein>
<evidence type="ECO:0000256" key="1">
    <source>
        <dbReference type="SAM" id="Phobius"/>
    </source>
</evidence>
<keyword evidence="1" id="KW-0472">Membrane</keyword>
<keyword evidence="1" id="KW-1133">Transmembrane helix</keyword>
<evidence type="ECO:0000313" key="2">
    <source>
        <dbReference type="EMBL" id="PCG66583.1"/>
    </source>
</evidence>
<feature type="transmembrane region" description="Helical" evidence="1">
    <location>
        <begin position="56"/>
        <end position="81"/>
    </location>
</feature>
<sequence>MLSKFLRTTYKSHVGQLLTRRISPKVINVRYADMIPASQYDTPFPRKLRLGYTLKTYWEIIPLFVTTCVSLSLMFFSILWACKNKVDVVFSSHSRRNISHTMDLRNPTIHKLLIINQRYPPWPEMAEVLEKMRLAEKRALARLSSCAHP</sequence>
<keyword evidence="1" id="KW-0812">Transmembrane</keyword>
<gene>
    <name evidence="2" type="ORF">B5V51_7531</name>
</gene>
<dbReference type="AlphaFoldDB" id="A0A2A4J595"/>
<name>A0A2A4J595_HELVI</name>